<dbReference type="PANTHER" id="PTHR15362">
    <property type="entry name" value="PHOSPHATIDYLINOSITOL SYNTHASE"/>
    <property type="match status" value="1"/>
</dbReference>
<organism evidence="20 21">
    <name type="scientific">Novymonas esmeraldas</name>
    <dbReference type="NCBI Taxonomy" id="1808958"/>
    <lineage>
        <taxon>Eukaryota</taxon>
        <taxon>Discoba</taxon>
        <taxon>Euglenozoa</taxon>
        <taxon>Kinetoplastea</taxon>
        <taxon>Metakinetoplastina</taxon>
        <taxon>Trypanosomatida</taxon>
        <taxon>Trypanosomatidae</taxon>
        <taxon>Novymonas</taxon>
    </lineage>
</organism>
<dbReference type="Pfam" id="PF01066">
    <property type="entry name" value="CDP-OH_P_transf"/>
    <property type="match status" value="1"/>
</dbReference>
<dbReference type="Proteomes" id="UP001430356">
    <property type="component" value="Unassembled WGS sequence"/>
</dbReference>
<evidence type="ECO:0000256" key="1">
    <source>
        <dbReference type="ARBA" id="ARBA00001936"/>
    </source>
</evidence>
<feature type="transmembrane region" description="Helical" evidence="19">
    <location>
        <begin position="20"/>
        <end position="43"/>
    </location>
</feature>
<comment type="subcellular location">
    <subcellularLocation>
        <location evidence="3">Membrane</location>
        <topology evidence="3">Multi-pass membrane protein</topology>
    </subcellularLocation>
</comment>
<comment type="caution">
    <text evidence="20">The sequence shown here is derived from an EMBL/GenBank/DDBJ whole genome shotgun (WGS) entry which is preliminary data.</text>
</comment>
<evidence type="ECO:0000313" key="21">
    <source>
        <dbReference type="Proteomes" id="UP001430356"/>
    </source>
</evidence>
<evidence type="ECO:0000256" key="10">
    <source>
        <dbReference type="ARBA" id="ARBA00022842"/>
    </source>
</evidence>
<gene>
    <name evidence="20" type="ORF">NESM_000723700</name>
</gene>
<proteinExistence type="inferred from homology"/>
<evidence type="ECO:0000256" key="17">
    <source>
        <dbReference type="PIRNR" id="PIRNR000848"/>
    </source>
</evidence>
<dbReference type="GO" id="GO:0003881">
    <property type="term" value="F:CDP-diacylglycerol-inositol 3-phosphatidyltransferase activity"/>
    <property type="evidence" value="ECO:0007669"/>
    <property type="project" value="UniProtKB-UniRule"/>
</dbReference>
<dbReference type="InterPro" id="IPR043130">
    <property type="entry name" value="CDP-OH_PTrfase_TM_dom"/>
</dbReference>
<keyword evidence="21" id="KW-1185">Reference proteome</keyword>
<accession>A0AAW0ETV1</accession>
<evidence type="ECO:0000256" key="3">
    <source>
        <dbReference type="ARBA" id="ARBA00004141"/>
    </source>
</evidence>
<keyword evidence="9" id="KW-0479">Metal-binding</keyword>
<comment type="cofactor">
    <cofactor evidence="1">
        <name>Mn(2+)</name>
        <dbReference type="ChEBI" id="CHEBI:29035"/>
    </cofactor>
</comment>
<evidence type="ECO:0000256" key="6">
    <source>
        <dbReference type="ARBA" id="ARBA00022516"/>
    </source>
</evidence>
<evidence type="ECO:0000256" key="7">
    <source>
        <dbReference type="ARBA" id="ARBA00022679"/>
    </source>
</evidence>
<evidence type="ECO:0000313" key="20">
    <source>
        <dbReference type="EMBL" id="KAK7197717.1"/>
    </source>
</evidence>
<comment type="catalytic activity">
    <reaction evidence="17">
        <text>a CDP-1,2-diacyl-sn-glycerol + myo-inositol = a 1,2-diacyl-sn-glycero-3-phospho-(1D-myo-inositol) + CMP + H(+)</text>
        <dbReference type="Rhea" id="RHEA:11580"/>
        <dbReference type="ChEBI" id="CHEBI:15378"/>
        <dbReference type="ChEBI" id="CHEBI:17268"/>
        <dbReference type="ChEBI" id="CHEBI:57880"/>
        <dbReference type="ChEBI" id="CHEBI:58332"/>
        <dbReference type="ChEBI" id="CHEBI:60377"/>
        <dbReference type="EC" id="2.7.8.11"/>
    </reaction>
</comment>
<evidence type="ECO:0000256" key="13">
    <source>
        <dbReference type="ARBA" id="ARBA00023136"/>
    </source>
</evidence>
<keyword evidence="13 17" id="KW-0472">Membrane</keyword>
<dbReference type="GO" id="GO:0006661">
    <property type="term" value="P:phosphatidylinositol biosynthetic process"/>
    <property type="evidence" value="ECO:0007669"/>
    <property type="project" value="TreeGrafter"/>
</dbReference>
<keyword evidence="10" id="KW-0460">Magnesium</keyword>
<dbReference type="EMBL" id="JAECZO010000116">
    <property type="protein sequence ID" value="KAK7197717.1"/>
    <property type="molecule type" value="Genomic_DNA"/>
</dbReference>
<dbReference type="PANTHER" id="PTHR15362:SF4">
    <property type="entry name" value="CDP-DIACYLGLYCEROL--INOSITOL 3-PHOSPHATIDYLTRANSFERASE"/>
    <property type="match status" value="1"/>
</dbReference>
<comment type="similarity">
    <text evidence="4 17 18">Belongs to the CDP-alcohol phosphatidyltransferase class-I family.</text>
</comment>
<evidence type="ECO:0000256" key="8">
    <source>
        <dbReference type="ARBA" id="ARBA00022692"/>
    </source>
</evidence>
<evidence type="ECO:0000256" key="19">
    <source>
        <dbReference type="SAM" id="Phobius"/>
    </source>
</evidence>
<dbReference type="GO" id="GO:0005794">
    <property type="term" value="C:Golgi apparatus"/>
    <property type="evidence" value="ECO:0007669"/>
    <property type="project" value="TreeGrafter"/>
</dbReference>
<keyword evidence="15" id="KW-0464">Manganese</keyword>
<feature type="transmembrane region" description="Helical" evidence="19">
    <location>
        <begin position="158"/>
        <end position="176"/>
    </location>
</feature>
<evidence type="ECO:0000256" key="14">
    <source>
        <dbReference type="ARBA" id="ARBA00023209"/>
    </source>
</evidence>
<keyword evidence="12 17" id="KW-0443">Lipid metabolism</keyword>
<dbReference type="InterPro" id="IPR014387">
    <property type="entry name" value="CDP_diag_ino_3_P_euk"/>
</dbReference>
<sequence length="233" mass="25749">MAPRPSTAAAAATAPSTTKILFFVPNLIGYARMAASLTAYLVARDYPALCLVLYTASFVLDAVDGMAARALNQCSHFGAILDMLTDRASTSGFLVVLDGVLQPMPYRYTVVLSVLVFLDVASHFCRMYASVFIRKDSHKDVSDSIFWLLRLYYSNRRVMGVFCIGQEFAYILLYAWANYAGVDVVGHVLWYAFAVCAVPCALKQVVNVQQLVDGLYHIACVDAQERLEQSKRA</sequence>
<protein>
    <recommendedName>
        <fullName evidence="5 17">CDP-diacylglycerol--inositol 3-phosphatidyltransferase</fullName>
        <ecNumber evidence="5 17">2.7.8.11</ecNumber>
    </recommendedName>
</protein>
<keyword evidence="6 17" id="KW-0444">Lipid biosynthesis</keyword>
<evidence type="ECO:0000256" key="11">
    <source>
        <dbReference type="ARBA" id="ARBA00022989"/>
    </source>
</evidence>
<dbReference type="InterPro" id="IPR000462">
    <property type="entry name" value="CDP-OH_P_trans"/>
</dbReference>
<dbReference type="GO" id="GO:0016020">
    <property type="term" value="C:membrane"/>
    <property type="evidence" value="ECO:0007669"/>
    <property type="project" value="UniProtKB-SubCell"/>
</dbReference>
<keyword evidence="14 17" id="KW-0594">Phospholipid biosynthesis</keyword>
<evidence type="ECO:0000256" key="4">
    <source>
        <dbReference type="ARBA" id="ARBA00010441"/>
    </source>
</evidence>
<feature type="transmembrane region" description="Helical" evidence="19">
    <location>
        <begin position="188"/>
        <end position="206"/>
    </location>
</feature>
<evidence type="ECO:0000256" key="16">
    <source>
        <dbReference type="ARBA" id="ARBA00023264"/>
    </source>
</evidence>
<feature type="transmembrane region" description="Helical" evidence="19">
    <location>
        <begin position="106"/>
        <end position="129"/>
    </location>
</feature>
<dbReference type="PIRSF" id="PIRSF000848">
    <property type="entry name" value="CDP_diag_ino_3_P"/>
    <property type="match status" value="1"/>
</dbReference>
<keyword evidence="8 19" id="KW-0812">Transmembrane</keyword>
<dbReference type="AlphaFoldDB" id="A0AAW0ETV1"/>
<evidence type="ECO:0000256" key="9">
    <source>
        <dbReference type="ARBA" id="ARBA00022723"/>
    </source>
</evidence>
<dbReference type="GO" id="GO:0046872">
    <property type="term" value="F:metal ion binding"/>
    <property type="evidence" value="ECO:0007669"/>
    <property type="project" value="UniProtKB-KW"/>
</dbReference>
<evidence type="ECO:0000256" key="18">
    <source>
        <dbReference type="RuleBase" id="RU003750"/>
    </source>
</evidence>
<keyword evidence="11 19" id="KW-1133">Transmembrane helix</keyword>
<evidence type="ECO:0000256" key="2">
    <source>
        <dbReference type="ARBA" id="ARBA00001946"/>
    </source>
</evidence>
<keyword evidence="7 17" id="KW-0808">Transferase</keyword>
<evidence type="ECO:0000256" key="15">
    <source>
        <dbReference type="ARBA" id="ARBA00023211"/>
    </source>
</evidence>
<evidence type="ECO:0000256" key="5">
    <source>
        <dbReference type="ARBA" id="ARBA00013212"/>
    </source>
</evidence>
<reference evidence="20 21" key="1">
    <citation type="journal article" date="2021" name="MBio">
        <title>A New Model Trypanosomatid, Novymonas esmeraldas: Genomic Perception of Its 'Candidatus Pandoraea novymonadis' Endosymbiont.</title>
        <authorList>
            <person name="Zakharova A."/>
            <person name="Saura A."/>
            <person name="Butenko A."/>
            <person name="Podesvova L."/>
            <person name="Warmusova S."/>
            <person name="Kostygov A.Y."/>
            <person name="Nenarokova A."/>
            <person name="Lukes J."/>
            <person name="Opperdoes F.R."/>
            <person name="Yurchenko V."/>
        </authorList>
    </citation>
    <scope>NUCLEOTIDE SEQUENCE [LARGE SCALE GENOMIC DNA]</scope>
    <source>
        <strain evidence="20 21">E262AT.01</strain>
    </source>
</reference>
<evidence type="ECO:0000256" key="12">
    <source>
        <dbReference type="ARBA" id="ARBA00023098"/>
    </source>
</evidence>
<dbReference type="PROSITE" id="PS00379">
    <property type="entry name" value="CDP_ALCOHOL_P_TRANSF"/>
    <property type="match status" value="1"/>
</dbReference>
<name>A0AAW0ETV1_9TRYP</name>
<dbReference type="InterPro" id="IPR048254">
    <property type="entry name" value="CDP_ALCOHOL_P_TRANSF_CS"/>
</dbReference>
<keyword evidence="16 17" id="KW-1208">Phospholipid metabolism</keyword>
<dbReference type="EC" id="2.7.8.11" evidence="5 17"/>
<comment type="cofactor">
    <cofactor evidence="2">
        <name>Mg(2+)</name>
        <dbReference type="ChEBI" id="CHEBI:18420"/>
    </cofactor>
</comment>
<dbReference type="FunFam" id="1.20.120.1760:FF:000003">
    <property type="entry name" value="CDP-diacylglycerol--inositol 3-phosphatidyltransferase"/>
    <property type="match status" value="1"/>
</dbReference>
<dbReference type="Gene3D" id="1.20.120.1760">
    <property type="match status" value="1"/>
</dbReference>